<dbReference type="STRING" id="662479.C440_10753"/>
<dbReference type="InterPro" id="IPR000073">
    <property type="entry name" value="AB_hydrolase_1"/>
</dbReference>
<dbReference type="Pfam" id="PF00561">
    <property type="entry name" value="Abhydrolase_1"/>
    <property type="match status" value="1"/>
</dbReference>
<dbReference type="OrthoDB" id="9890at2157"/>
<keyword evidence="4" id="KW-1185">Reference proteome</keyword>
<evidence type="ECO:0000313" key="3">
    <source>
        <dbReference type="EMBL" id="ELZ94094.1"/>
    </source>
</evidence>
<evidence type="ECO:0000313" key="4">
    <source>
        <dbReference type="Proteomes" id="UP000011550"/>
    </source>
</evidence>
<feature type="compositionally biased region" description="Basic and acidic residues" evidence="1">
    <location>
        <begin position="8"/>
        <end position="25"/>
    </location>
</feature>
<feature type="region of interest" description="Disordered" evidence="1">
    <location>
        <begin position="1"/>
        <end position="40"/>
    </location>
</feature>
<proteinExistence type="predicted"/>
<feature type="compositionally biased region" description="Polar residues" evidence="1">
    <location>
        <begin position="26"/>
        <end position="38"/>
    </location>
</feature>
<organism evidence="3 4">
    <name type="scientific">Haloferax mucosum ATCC BAA-1512</name>
    <dbReference type="NCBI Taxonomy" id="662479"/>
    <lineage>
        <taxon>Archaea</taxon>
        <taxon>Methanobacteriati</taxon>
        <taxon>Methanobacteriota</taxon>
        <taxon>Stenosarchaea group</taxon>
        <taxon>Halobacteria</taxon>
        <taxon>Halobacteriales</taxon>
        <taxon>Haloferacaceae</taxon>
        <taxon>Haloferax</taxon>
    </lineage>
</organism>
<dbReference type="InterPro" id="IPR029058">
    <property type="entry name" value="AB_hydrolase_fold"/>
</dbReference>
<sequence length="316" mass="33889">MASQTPRSPRESQRGDDERQKRDSQRSAGDTESESTALVSLDGDRQVAYATYGDPDCKPVVFLHGTPGSRRLGAVFDTAARERSIRVLAPDRPGYGRSTHWDEYSMRDTGAVVEAVLDDVGVAPAGLVAFSGGAPYALATTATRPELVTSVDIVAGATPPACSDATPATQRLLGALAANTPRILRGLFRGQAWLADRASPSFVVSQYTTDTPAEAVSDHVAAVVKDDFVEAIAGGGRGVVSEFRETTSAWDLSLDDIDREVRVWHGERDTNVPVDGARRLNAKIPNARMHVFDDADHLQTLVRSIPAVLDAHERGD</sequence>
<name>M0IF74_9EURY</name>
<gene>
    <name evidence="3" type="ORF">C440_10753</name>
</gene>
<keyword evidence="3" id="KW-0378">Hydrolase</keyword>
<comment type="caution">
    <text evidence="3">The sequence shown here is derived from an EMBL/GenBank/DDBJ whole genome shotgun (WGS) entry which is preliminary data.</text>
</comment>
<dbReference type="EMBL" id="AOLN01000013">
    <property type="protein sequence ID" value="ELZ94094.1"/>
    <property type="molecule type" value="Genomic_DNA"/>
</dbReference>
<dbReference type="PATRIC" id="fig|662479.7.peg.2179"/>
<dbReference type="SUPFAM" id="SSF53474">
    <property type="entry name" value="alpha/beta-Hydrolases"/>
    <property type="match status" value="1"/>
</dbReference>
<dbReference type="RefSeq" id="WP_008320461.1">
    <property type="nucleotide sequence ID" value="NZ_AOLN01000013.1"/>
</dbReference>
<reference evidence="3 4" key="1">
    <citation type="journal article" date="2014" name="PLoS Genet.">
        <title>Phylogenetically driven sequencing of extremely halophilic archaea reveals strategies for static and dynamic osmo-response.</title>
        <authorList>
            <person name="Becker E.A."/>
            <person name="Seitzer P.M."/>
            <person name="Tritt A."/>
            <person name="Larsen D."/>
            <person name="Krusor M."/>
            <person name="Yao A.I."/>
            <person name="Wu D."/>
            <person name="Madern D."/>
            <person name="Eisen J.A."/>
            <person name="Darling A.E."/>
            <person name="Facciotti M.T."/>
        </authorList>
    </citation>
    <scope>NUCLEOTIDE SEQUENCE [LARGE SCALE GENOMIC DNA]</scope>
    <source>
        <strain evidence="3 4">ATCC BAA-1512</strain>
    </source>
</reference>
<dbReference type="PANTHER" id="PTHR43433:SF10">
    <property type="entry name" value="AB HYDROLASE-1 DOMAIN-CONTAINING PROTEIN"/>
    <property type="match status" value="1"/>
</dbReference>
<evidence type="ECO:0000259" key="2">
    <source>
        <dbReference type="Pfam" id="PF00561"/>
    </source>
</evidence>
<dbReference type="Gene3D" id="3.40.50.1820">
    <property type="entry name" value="alpha/beta hydrolase"/>
    <property type="match status" value="1"/>
</dbReference>
<accession>M0IF74</accession>
<dbReference type="GO" id="GO:0016787">
    <property type="term" value="F:hydrolase activity"/>
    <property type="evidence" value="ECO:0007669"/>
    <property type="project" value="UniProtKB-KW"/>
</dbReference>
<evidence type="ECO:0000256" key="1">
    <source>
        <dbReference type="SAM" id="MobiDB-lite"/>
    </source>
</evidence>
<dbReference type="PANTHER" id="PTHR43433">
    <property type="entry name" value="HYDROLASE, ALPHA/BETA FOLD FAMILY PROTEIN"/>
    <property type="match status" value="1"/>
</dbReference>
<feature type="domain" description="AB hydrolase-1" evidence="2">
    <location>
        <begin position="58"/>
        <end position="299"/>
    </location>
</feature>
<dbReference type="InterPro" id="IPR050471">
    <property type="entry name" value="AB_hydrolase"/>
</dbReference>
<dbReference type="AlphaFoldDB" id="M0IF74"/>
<protein>
    <submittedName>
        <fullName evidence="3">Alpha/beta fold family hydrolase</fullName>
    </submittedName>
</protein>
<dbReference type="Proteomes" id="UP000011550">
    <property type="component" value="Unassembled WGS sequence"/>
</dbReference>